<evidence type="ECO:0000313" key="2">
    <source>
        <dbReference type="EMBL" id="KAF2812746.1"/>
    </source>
</evidence>
<organism evidence="2">
    <name type="scientific">Mytilinidion resinicola</name>
    <dbReference type="NCBI Taxonomy" id="574789"/>
    <lineage>
        <taxon>Eukaryota</taxon>
        <taxon>Fungi</taxon>
        <taxon>Dikarya</taxon>
        <taxon>Ascomycota</taxon>
        <taxon>Pezizomycotina</taxon>
        <taxon>Dothideomycetes</taxon>
        <taxon>Pleosporomycetidae</taxon>
        <taxon>Mytilinidiales</taxon>
        <taxon>Mytilinidiaceae</taxon>
        <taxon>Mytilinidion</taxon>
    </lineage>
</organism>
<gene>
    <name evidence="2 4" type="ORF">BDZ99DRAFT_559075</name>
</gene>
<dbReference type="Proteomes" id="UP000504636">
    <property type="component" value="Unplaced"/>
</dbReference>
<dbReference type="InterPro" id="IPR002225">
    <property type="entry name" value="3Beta_OHSteriod_DH/Estase"/>
</dbReference>
<keyword evidence="3" id="KW-1185">Reference proteome</keyword>
<sequence>MAASNESLGSVLVIGGCGFLGRHLVEGLRRSDDASTLTVFDLTNSNSIEGIKYIAGSITSRDEVLAVLNDVKPEVIFDLASPYALVRNLKLLEDVNIHRTRNLLECSQQCGFTKALVYTSSSSVIHNSFTDLVMATEDRPLVYLPEQKELYTHTKAVAEHMVLSANGKGGMLANLFDFTYVGNNTHPQILLAQALVRILTEPLAEHPKVDSEAFAITNDDLQPFWDFTRALAGAAGYPMKKSDVLTVPKSVAWMVATITEWVFFVFTLGKKDPRLTRKKIKYSTMTRTLDITKAKERLGYQPQVSLQEGMAMTAKWYKDVSDGRIKESCGRLL</sequence>
<dbReference type="OrthoDB" id="10058185at2759"/>
<dbReference type="GO" id="GO:0016616">
    <property type="term" value="F:oxidoreductase activity, acting on the CH-OH group of donors, NAD or NADP as acceptor"/>
    <property type="evidence" value="ECO:0007669"/>
    <property type="project" value="InterPro"/>
</dbReference>
<dbReference type="InterPro" id="IPR036291">
    <property type="entry name" value="NAD(P)-bd_dom_sf"/>
</dbReference>
<feature type="domain" description="3-beta hydroxysteroid dehydrogenase/isomerase" evidence="1">
    <location>
        <begin position="12"/>
        <end position="168"/>
    </location>
</feature>
<dbReference type="GeneID" id="54468140"/>
<dbReference type="GO" id="GO:0006694">
    <property type="term" value="P:steroid biosynthetic process"/>
    <property type="evidence" value="ECO:0007669"/>
    <property type="project" value="InterPro"/>
</dbReference>
<dbReference type="Gene3D" id="3.40.50.720">
    <property type="entry name" value="NAD(P)-binding Rossmann-like Domain"/>
    <property type="match status" value="1"/>
</dbReference>
<evidence type="ECO:0000313" key="3">
    <source>
        <dbReference type="Proteomes" id="UP000504636"/>
    </source>
</evidence>
<dbReference type="Pfam" id="PF01073">
    <property type="entry name" value="3Beta_HSD"/>
    <property type="match status" value="1"/>
</dbReference>
<dbReference type="SUPFAM" id="SSF51735">
    <property type="entry name" value="NAD(P)-binding Rossmann-fold domains"/>
    <property type="match status" value="1"/>
</dbReference>
<reference evidence="2 4" key="1">
    <citation type="journal article" date="2020" name="Stud. Mycol.">
        <title>101 Dothideomycetes genomes: a test case for predicting lifestyles and emergence of pathogens.</title>
        <authorList>
            <person name="Haridas S."/>
            <person name="Albert R."/>
            <person name="Binder M."/>
            <person name="Bloem J."/>
            <person name="Labutti K."/>
            <person name="Salamov A."/>
            <person name="Andreopoulos B."/>
            <person name="Baker S."/>
            <person name="Barry K."/>
            <person name="Bills G."/>
            <person name="Bluhm B."/>
            <person name="Cannon C."/>
            <person name="Castanera R."/>
            <person name="Culley D."/>
            <person name="Daum C."/>
            <person name="Ezra D."/>
            <person name="Gonzalez J."/>
            <person name="Henrissat B."/>
            <person name="Kuo A."/>
            <person name="Liang C."/>
            <person name="Lipzen A."/>
            <person name="Lutzoni F."/>
            <person name="Magnuson J."/>
            <person name="Mondo S."/>
            <person name="Nolan M."/>
            <person name="Ohm R."/>
            <person name="Pangilinan J."/>
            <person name="Park H.-J."/>
            <person name="Ramirez L."/>
            <person name="Alfaro M."/>
            <person name="Sun H."/>
            <person name="Tritt A."/>
            <person name="Yoshinaga Y."/>
            <person name="Zwiers L.-H."/>
            <person name="Turgeon B."/>
            <person name="Goodwin S."/>
            <person name="Spatafora J."/>
            <person name="Crous P."/>
            <person name="Grigoriev I."/>
        </authorList>
    </citation>
    <scope>NUCLEOTIDE SEQUENCE</scope>
    <source>
        <strain evidence="2 4">CBS 304.34</strain>
    </source>
</reference>
<protein>
    <submittedName>
        <fullName evidence="2 4">C-3 sterol dehydrogenase/C-4 decarboxylase</fullName>
    </submittedName>
</protein>
<proteinExistence type="predicted"/>
<name>A0A6A6YUW0_9PEZI</name>
<dbReference type="EMBL" id="MU003697">
    <property type="protein sequence ID" value="KAF2812746.1"/>
    <property type="molecule type" value="Genomic_DNA"/>
</dbReference>
<evidence type="ECO:0000259" key="1">
    <source>
        <dbReference type="Pfam" id="PF01073"/>
    </source>
</evidence>
<accession>A0A6A6YUW0</accession>
<dbReference type="AlphaFoldDB" id="A0A6A6YUW0"/>
<dbReference type="RefSeq" id="XP_033579710.1">
    <property type="nucleotide sequence ID" value="XM_033727247.1"/>
</dbReference>
<evidence type="ECO:0000313" key="4">
    <source>
        <dbReference type="RefSeq" id="XP_033579710.1"/>
    </source>
</evidence>
<dbReference type="PANTHER" id="PTHR43000">
    <property type="entry name" value="DTDP-D-GLUCOSE 4,6-DEHYDRATASE-RELATED"/>
    <property type="match status" value="1"/>
</dbReference>
<reference evidence="4" key="3">
    <citation type="submission" date="2025-04" db="UniProtKB">
        <authorList>
            <consortium name="RefSeq"/>
        </authorList>
    </citation>
    <scope>IDENTIFICATION</scope>
    <source>
        <strain evidence="4">CBS 304.34</strain>
    </source>
</reference>
<reference evidence="4" key="2">
    <citation type="submission" date="2020-04" db="EMBL/GenBank/DDBJ databases">
        <authorList>
            <consortium name="NCBI Genome Project"/>
        </authorList>
    </citation>
    <scope>NUCLEOTIDE SEQUENCE</scope>
    <source>
        <strain evidence="4">CBS 304.34</strain>
    </source>
</reference>